<dbReference type="GO" id="GO:0003774">
    <property type="term" value="F:cytoskeletal motor activity"/>
    <property type="evidence" value="ECO:0007669"/>
    <property type="project" value="InterPro"/>
</dbReference>
<dbReference type="HOGENOM" id="CLU_2332031_0_0_5"/>
<keyword evidence="4" id="KW-0282">Flagellum</keyword>
<comment type="caution">
    <text evidence="4">The sequence shown here is derived from an EMBL/GenBank/DDBJ whole genome shotgun (WGS) entry which is preliminary data.</text>
</comment>
<evidence type="ECO:0000256" key="2">
    <source>
        <dbReference type="SAM" id="MobiDB-lite"/>
    </source>
</evidence>
<dbReference type="GO" id="GO:0009425">
    <property type="term" value="C:bacterial-type flagellum basal body"/>
    <property type="evidence" value="ECO:0007669"/>
    <property type="project" value="InterPro"/>
</dbReference>
<dbReference type="Pfam" id="PF01052">
    <property type="entry name" value="FliMN_C"/>
    <property type="match status" value="1"/>
</dbReference>
<dbReference type="SUPFAM" id="SSF101801">
    <property type="entry name" value="Surface presentation of antigens (SPOA)"/>
    <property type="match status" value="1"/>
</dbReference>
<evidence type="ECO:0000313" key="4">
    <source>
        <dbReference type="EMBL" id="EPX82813.1"/>
    </source>
</evidence>
<comment type="similarity">
    <text evidence="1">Belongs to the FliN/MopA/SpaO family.</text>
</comment>
<feature type="region of interest" description="Disordered" evidence="2">
    <location>
        <begin position="1"/>
        <end position="33"/>
    </location>
</feature>
<keyword evidence="5" id="KW-1185">Reference proteome</keyword>
<accession>S9QT25</accession>
<protein>
    <submittedName>
        <fullName evidence="4">Flagellar motor switch protein FliN</fullName>
    </submittedName>
</protein>
<keyword evidence="4" id="KW-0969">Cilium</keyword>
<proteinExistence type="inferred from homology"/>
<dbReference type="STRING" id="1123237.Salmuc_05166"/>
<evidence type="ECO:0000256" key="1">
    <source>
        <dbReference type="ARBA" id="ARBA00009226"/>
    </source>
</evidence>
<dbReference type="PRINTS" id="PR00956">
    <property type="entry name" value="FLGMOTORFLIN"/>
</dbReference>
<evidence type="ECO:0000259" key="3">
    <source>
        <dbReference type="Pfam" id="PF01052"/>
    </source>
</evidence>
<reference evidence="5" key="1">
    <citation type="journal article" date="2014" name="Stand. Genomic Sci.">
        <title>Genome sequence of the exopolysaccharide-producing Salipiger mucosus type strain (DSM 16094(T)), a moderately halophilic member of the Roseobacter clade.</title>
        <authorList>
            <person name="Riedel T."/>
            <person name="Spring S."/>
            <person name="Fiebig A."/>
            <person name="Petersen J."/>
            <person name="Kyrpides N.C."/>
            <person name="Goker M."/>
            <person name="Klenk H.P."/>
        </authorList>
    </citation>
    <scope>NUCLEOTIDE SEQUENCE [LARGE SCALE GENOMIC DNA]</scope>
    <source>
        <strain evidence="5">DSM 16094</strain>
    </source>
</reference>
<evidence type="ECO:0000313" key="5">
    <source>
        <dbReference type="Proteomes" id="UP000015347"/>
    </source>
</evidence>
<sequence length="98" mass="10579">MTARTPRARRPPRGPPRPSPRCRSTSRSRSGGRARWCGDLLRLAEGSVLTLDKKLDDPVELYVGDRLIGMGALEVVEGGEGGLLAVRITEVADLKSPT</sequence>
<dbReference type="InterPro" id="IPR001543">
    <property type="entry name" value="FliN-like_C"/>
</dbReference>
<dbReference type="GO" id="GO:0071973">
    <property type="term" value="P:bacterial-type flagellum-dependent cell motility"/>
    <property type="evidence" value="ECO:0007669"/>
    <property type="project" value="InterPro"/>
</dbReference>
<organism evidence="4 5">
    <name type="scientific">Salipiger mucosus DSM 16094</name>
    <dbReference type="NCBI Taxonomy" id="1123237"/>
    <lineage>
        <taxon>Bacteria</taxon>
        <taxon>Pseudomonadati</taxon>
        <taxon>Pseudomonadota</taxon>
        <taxon>Alphaproteobacteria</taxon>
        <taxon>Rhodobacterales</taxon>
        <taxon>Roseobacteraceae</taxon>
        <taxon>Salipiger</taxon>
    </lineage>
</organism>
<dbReference type="Gene3D" id="2.30.330.10">
    <property type="entry name" value="SpoA-like"/>
    <property type="match status" value="1"/>
</dbReference>
<dbReference type="Proteomes" id="UP000015347">
    <property type="component" value="Unassembled WGS sequence"/>
</dbReference>
<dbReference type="InterPro" id="IPR001172">
    <property type="entry name" value="FliN_T3SS_HrcQb"/>
</dbReference>
<gene>
    <name evidence="4" type="ORF">Salmuc_05166</name>
</gene>
<feature type="compositionally biased region" description="Basic residues" evidence="2">
    <location>
        <begin position="1"/>
        <end position="12"/>
    </location>
</feature>
<dbReference type="GO" id="GO:0006935">
    <property type="term" value="P:chemotaxis"/>
    <property type="evidence" value="ECO:0007669"/>
    <property type="project" value="InterPro"/>
</dbReference>
<dbReference type="AlphaFoldDB" id="S9QT25"/>
<dbReference type="InterPro" id="IPR036429">
    <property type="entry name" value="SpoA-like_sf"/>
</dbReference>
<name>S9QT25_9RHOB</name>
<keyword evidence="4" id="KW-0966">Cell projection</keyword>
<feature type="domain" description="Flagellar motor switch protein FliN-like C-terminal" evidence="3">
    <location>
        <begin position="38"/>
        <end position="92"/>
    </location>
</feature>
<dbReference type="EMBL" id="APVH01000019">
    <property type="protein sequence ID" value="EPX82813.1"/>
    <property type="molecule type" value="Genomic_DNA"/>
</dbReference>
<dbReference type="eggNOG" id="COG1886">
    <property type="taxonomic scope" value="Bacteria"/>
</dbReference>